<keyword evidence="6" id="KW-0812">Transmembrane</keyword>
<keyword evidence="9 10" id="KW-0472">Membrane</keyword>
<evidence type="ECO:0000313" key="13">
    <source>
        <dbReference type="Proteomes" id="UP000295531"/>
    </source>
</evidence>
<comment type="similarity">
    <text evidence="3 10">Belongs to the FliL family.</text>
</comment>
<dbReference type="GO" id="GO:0006935">
    <property type="term" value="P:chemotaxis"/>
    <property type="evidence" value="ECO:0007669"/>
    <property type="project" value="UniProtKB-KW"/>
</dbReference>
<comment type="function">
    <text evidence="1 10">Controls the rotational direction of flagella during chemotaxis.</text>
</comment>
<organism evidence="12 13">
    <name type="scientific">Idiomarina aquatica</name>
    <dbReference type="NCBI Taxonomy" id="1327752"/>
    <lineage>
        <taxon>Bacteria</taxon>
        <taxon>Pseudomonadati</taxon>
        <taxon>Pseudomonadota</taxon>
        <taxon>Gammaproteobacteria</taxon>
        <taxon>Alteromonadales</taxon>
        <taxon>Idiomarinaceae</taxon>
        <taxon>Idiomarina</taxon>
    </lineage>
</organism>
<dbReference type="GO" id="GO:0009425">
    <property type="term" value="C:bacterial-type flagellum basal body"/>
    <property type="evidence" value="ECO:0007669"/>
    <property type="project" value="InterPro"/>
</dbReference>
<evidence type="ECO:0000256" key="9">
    <source>
        <dbReference type="ARBA" id="ARBA00023136"/>
    </source>
</evidence>
<keyword evidence="12" id="KW-0282">Flagellum</keyword>
<gene>
    <name evidence="12" type="ORF">DEU29_11837</name>
</gene>
<keyword evidence="10" id="KW-0997">Cell inner membrane</keyword>
<dbReference type="AlphaFoldDB" id="A0A4R6P013"/>
<comment type="subcellular location">
    <subcellularLocation>
        <location evidence="10">Cell inner membrane</location>
    </subcellularLocation>
    <subcellularLocation>
        <location evidence="2">Cell membrane</location>
        <topology evidence="2">Single-pass membrane protein</topology>
    </subcellularLocation>
</comment>
<dbReference type="Proteomes" id="UP000295531">
    <property type="component" value="Unassembled WGS sequence"/>
</dbReference>
<evidence type="ECO:0000256" key="8">
    <source>
        <dbReference type="ARBA" id="ARBA00022989"/>
    </source>
</evidence>
<evidence type="ECO:0000256" key="7">
    <source>
        <dbReference type="ARBA" id="ARBA00022779"/>
    </source>
</evidence>
<evidence type="ECO:0000256" key="1">
    <source>
        <dbReference type="ARBA" id="ARBA00002254"/>
    </source>
</evidence>
<dbReference type="PANTHER" id="PTHR35091:SF5">
    <property type="entry name" value="FLAGELLAR PROTEIN FLIL"/>
    <property type="match status" value="1"/>
</dbReference>
<keyword evidence="8" id="KW-1133">Transmembrane helix</keyword>
<protein>
    <recommendedName>
        <fullName evidence="10">Flagellar protein FliL</fullName>
    </recommendedName>
</protein>
<sequence>MKIITLKSMLVIALLVLAMPAKTMQSSVSYYGFEPDITTNFIKDGNDYRLGFIRVAIEVMVPNPQYVGVVEHHAPLLRDAFIHILSSAPERQIKTMTGRDQLRMKCLETAQELMRQETGNPVIQEVLFTKYIYQ</sequence>
<feature type="chain" id="PRO_5020512205" description="Flagellar protein FliL" evidence="11">
    <location>
        <begin position="24"/>
        <end position="134"/>
    </location>
</feature>
<evidence type="ECO:0000256" key="4">
    <source>
        <dbReference type="ARBA" id="ARBA00022475"/>
    </source>
</evidence>
<dbReference type="EMBL" id="SNXI01000018">
    <property type="protein sequence ID" value="TDP29068.1"/>
    <property type="molecule type" value="Genomic_DNA"/>
</dbReference>
<dbReference type="InterPro" id="IPR005503">
    <property type="entry name" value="FliL"/>
</dbReference>
<evidence type="ECO:0000256" key="3">
    <source>
        <dbReference type="ARBA" id="ARBA00008281"/>
    </source>
</evidence>
<keyword evidence="7 10" id="KW-0283">Flagellar rotation</keyword>
<evidence type="ECO:0000256" key="5">
    <source>
        <dbReference type="ARBA" id="ARBA00022500"/>
    </source>
</evidence>
<feature type="signal peptide" evidence="11">
    <location>
        <begin position="1"/>
        <end position="23"/>
    </location>
</feature>
<dbReference type="RefSeq" id="WP_133540491.1">
    <property type="nucleotide sequence ID" value="NZ_SNXI01000018.1"/>
</dbReference>
<dbReference type="GO" id="GO:0071978">
    <property type="term" value="P:bacterial-type flagellum-dependent swarming motility"/>
    <property type="evidence" value="ECO:0007669"/>
    <property type="project" value="TreeGrafter"/>
</dbReference>
<accession>A0A4R6P013</accession>
<evidence type="ECO:0000256" key="6">
    <source>
        <dbReference type="ARBA" id="ARBA00022692"/>
    </source>
</evidence>
<dbReference type="GO" id="GO:0005886">
    <property type="term" value="C:plasma membrane"/>
    <property type="evidence" value="ECO:0007669"/>
    <property type="project" value="UniProtKB-SubCell"/>
</dbReference>
<keyword evidence="5 10" id="KW-0145">Chemotaxis</keyword>
<reference evidence="12 13" key="1">
    <citation type="submission" date="2019-03" db="EMBL/GenBank/DDBJ databases">
        <title>Freshwater and sediment microbial communities from various areas in North America, analyzing microbe dynamics in response to fracking.</title>
        <authorList>
            <person name="Lamendella R."/>
        </authorList>
    </citation>
    <scope>NUCLEOTIDE SEQUENCE [LARGE SCALE GENOMIC DNA]</scope>
    <source>
        <strain evidence="12 13">18_TX</strain>
    </source>
</reference>
<evidence type="ECO:0000313" key="12">
    <source>
        <dbReference type="EMBL" id="TDP29068.1"/>
    </source>
</evidence>
<keyword evidence="4" id="KW-1003">Cell membrane</keyword>
<name>A0A4R6P013_9GAMM</name>
<keyword evidence="11" id="KW-0732">Signal</keyword>
<evidence type="ECO:0000256" key="11">
    <source>
        <dbReference type="SAM" id="SignalP"/>
    </source>
</evidence>
<comment type="caution">
    <text evidence="12">The sequence shown here is derived from an EMBL/GenBank/DDBJ whole genome shotgun (WGS) entry which is preliminary data.</text>
</comment>
<keyword evidence="13" id="KW-1185">Reference proteome</keyword>
<dbReference type="Pfam" id="PF03748">
    <property type="entry name" value="FliL"/>
    <property type="match status" value="1"/>
</dbReference>
<dbReference type="PANTHER" id="PTHR35091">
    <property type="entry name" value="FLAGELLAR PROTEIN FLIL"/>
    <property type="match status" value="1"/>
</dbReference>
<proteinExistence type="inferred from homology"/>
<keyword evidence="12" id="KW-0969">Cilium</keyword>
<dbReference type="OrthoDB" id="5588622at2"/>
<evidence type="ECO:0000256" key="10">
    <source>
        <dbReference type="RuleBase" id="RU364125"/>
    </source>
</evidence>
<evidence type="ECO:0000256" key="2">
    <source>
        <dbReference type="ARBA" id="ARBA00004162"/>
    </source>
</evidence>
<keyword evidence="12" id="KW-0966">Cell projection</keyword>